<dbReference type="InterPro" id="IPR005763">
    <property type="entry name" value="Fucose_isomerase"/>
</dbReference>
<dbReference type="AlphaFoldDB" id="A0A2S5E920"/>
<dbReference type="GO" id="GO:0005737">
    <property type="term" value="C:cytoplasm"/>
    <property type="evidence" value="ECO:0007669"/>
    <property type="project" value="InterPro"/>
</dbReference>
<organism evidence="4 5">
    <name type="scientific">Petrotoga halophila DSM 16923</name>
    <dbReference type="NCBI Taxonomy" id="1122953"/>
    <lineage>
        <taxon>Bacteria</taxon>
        <taxon>Thermotogati</taxon>
        <taxon>Thermotogota</taxon>
        <taxon>Thermotogae</taxon>
        <taxon>Petrotogales</taxon>
        <taxon>Petrotogaceae</taxon>
        <taxon>Petrotoga</taxon>
    </lineage>
</organism>
<dbReference type="GO" id="GO:0042355">
    <property type="term" value="P:L-fucose catabolic process"/>
    <property type="evidence" value="ECO:0007669"/>
    <property type="project" value="TreeGrafter"/>
</dbReference>
<keyword evidence="1 4" id="KW-0413">Isomerase</keyword>
<evidence type="ECO:0000259" key="3">
    <source>
        <dbReference type="Pfam" id="PF07881"/>
    </source>
</evidence>
<dbReference type="PANTHER" id="PTHR37840">
    <property type="entry name" value="L-FUCOSE ISOMERASE"/>
    <property type="match status" value="1"/>
</dbReference>
<dbReference type="Proteomes" id="UP000236950">
    <property type="component" value="Unassembled WGS sequence"/>
</dbReference>
<dbReference type="Gene3D" id="3.40.50.1070">
    <property type="match status" value="1"/>
</dbReference>
<proteinExistence type="predicted"/>
<dbReference type="GO" id="GO:0030145">
    <property type="term" value="F:manganese ion binding"/>
    <property type="evidence" value="ECO:0007669"/>
    <property type="project" value="InterPro"/>
</dbReference>
<dbReference type="SUPFAM" id="SSF53743">
    <property type="entry name" value="FucI/AraA N-terminal and middle domains"/>
    <property type="match status" value="1"/>
</dbReference>
<sequence>MQKRKVGIITFSDGRDFVHEETLEMNKKFEHRLVKALESTGEVEVVRASDIVNKPSKAKKAGKEMMKAEVEMTIFNYSIWCWPHLSVMASLYAPGPYLT</sequence>
<dbReference type="PANTHER" id="PTHR37840:SF1">
    <property type="entry name" value="L-FUCOSE ISOMERASE"/>
    <property type="match status" value="1"/>
</dbReference>
<name>A0A2S5E920_9BACT</name>
<comment type="caution">
    <text evidence="4">The sequence shown here is derived from an EMBL/GenBank/DDBJ whole genome shotgun (WGS) entry which is preliminary data.</text>
</comment>
<dbReference type="EMBL" id="JALY01000291">
    <property type="protein sequence ID" value="POZ89666.1"/>
    <property type="molecule type" value="Genomic_DNA"/>
</dbReference>
<accession>A0A2S5E920</accession>
<evidence type="ECO:0000313" key="4">
    <source>
        <dbReference type="EMBL" id="POZ89666.1"/>
    </source>
</evidence>
<evidence type="ECO:0000313" key="5">
    <source>
        <dbReference type="Proteomes" id="UP000236950"/>
    </source>
</evidence>
<feature type="non-terminal residue" evidence="4">
    <location>
        <position position="99"/>
    </location>
</feature>
<dbReference type="Pfam" id="PF07881">
    <property type="entry name" value="Fucose_iso_N1"/>
    <property type="match status" value="1"/>
</dbReference>
<protein>
    <submittedName>
        <fullName evidence="4">Fucose isomerase</fullName>
    </submittedName>
</protein>
<keyword evidence="5" id="KW-1185">Reference proteome</keyword>
<dbReference type="GO" id="GO:0019571">
    <property type="term" value="P:D-arabinose catabolic process"/>
    <property type="evidence" value="ECO:0007669"/>
    <property type="project" value="TreeGrafter"/>
</dbReference>
<dbReference type="GO" id="GO:0008736">
    <property type="term" value="F:L-fucose isomerase activity"/>
    <property type="evidence" value="ECO:0007669"/>
    <property type="project" value="InterPro"/>
</dbReference>
<dbReference type="InterPro" id="IPR009015">
    <property type="entry name" value="Fucose_isomerase_N/cen_sf"/>
</dbReference>
<evidence type="ECO:0000256" key="1">
    <source>
        <dbReference type="ARBA" id="ARBA00023235"/>
    </source>
</evidence>
<dbReference type="InterPro" id="IPR012888">
    <property type="entry name" value="Fucose_iso_N1"/>
</dbReference>
<dbReference type="InterPro" id="IPR038391">
    <property type="entry name" value="Fucose_iso_dom1_sf"/>
</dbReference>
<feature type="domain" description="L-fucose isomerase N-terminal-1" evidence="3">
    <location>
        <begin position="3"/>
        <end position="88"/>
    </location>
</feature>
<keyword evidence="2" id="KW-0119">Carbohydrate metabolism</keyword>
<dbReference type="GO" id="GO:0008790">
    <property type="term" value="F:arabinose isomerase activity"/>
    <property type="evidence" value="ECO:0007669"/>
    <property type="project" value="TreeGrafter"/>
</dbReference>
<evidence type="ECO:0000256" key="2">
    <source>
        <dbReference type="ARBA" id="ARBA00023277"/>
    </source>
</evidence>
<reference evidence="4 5" key="1">
    <citation type="submission" date="2014-01" db="EMBL/GenBank/DDBJ databases">
        <title>Comparative genomics of Petrotoga.</title>
        <authorList>
            <person name="Chow K."/>
            <person name="Charchuk R."/>
            <person name="Nesbo C.L."/>
        </authorList>
    </citation>
    <scope>NUCLEOTIDE SEQUENCE [LARGE SCALE GENOMIC DNA]</scope>
    <source>
        <strain evidence="4 5">DSM 16923</strain>
    </source>
</reference>
<gene>
    <name evidence="4" type="ORF">AA81_12905</name>
</gene>